<feature type="compositionally biased region" description="Polar residues" evidence="1">
    <location>
        <begin position="183"/>
        <end position="197"/>
    </location>
</feature>
<organism evidence="2 3">
    <name type="scientific">Exophiala bonariae</name>
    <dbReference type="NCBI Taxonomy" id="1690606"/>
    <lineage>
        <taxon>Eukaryota</taxon>
        <taxon>Fungi</taxon>
        <taxon>Dikarya</taxon>
        <taxon>Ascomycota</taxon>
        <taxon>Pezizomycotina</taxon>
        <taxon>Eurotiomycetes</taxon>
        <taxon>Chaetothyriomycetidae</taxon>
        <taxon>Chaetothyriales</taxon>
        <taxon>Herpotrichiellaceae</taxon>
        <taxon>Exophiala</taxon>
    </lineage>
</organism>
<gene>
    <name evidence="2" type="ORF">LTR84_009730</name>
</gene>
<sequence length="204" mass="22052">MDAITSYLPAGAQQTLATLEATVTSYLRQIFDNLPSSVQTHLLNVAASPHLSRTNLQYILRLIVIISTYILFRPHLEALLRKATGAPDPRATELENRLRFLQDLKDGKIQPQGGVEVVDGKVVLKPRAPAGAGVMKTLEKSGASKKKGTGKGKVVKLVVPGDEDQGPQQQQQRGDKNVADASPKQSPVSTATPNTRASTRRRKA</sequence>
<dbReference type="RefSeq" id="XP_064709668.1">
    <property type="nucleotide sequence ID" value="XM_064853269.1"/>
</dbReference>
<keyword evidence="3" id="KW-1185">Reference proteome</keyword>
<evidence type="ECO:0000313" key="2">
    <source>
        <dbReference type="EMBL" id="KAK5059847.1"/>
    </source>
</evidence>
<evidence type="ECO:0000313" key="3">
    <source>
        <dbReference type="Proteomes" id="UP001358417"/>
    </source>
</evidence>
<feature type="compositionally biased region" description="Basic residues" evidence="1">
    <location>
        <begin position="143"/>
        <end position="154"/>
    </location>
</feature>
<proteinExistence type="predicted"/>
<dbReference type="Proteomes" id="UP001358417">
    <property type="component" value="Unassembled WGS sequence"/>
</dbReference>
<accession>A0AAV9NKQ0</accession>
<dbReference type="AlphaFoldDB" id="A0AAV9NKQ0"/>
<dbReference type="GeneID" id="89977888"/>
<feature type="region of interest" description="Disordered" evidence="1">
    <location>
        <begin position="135"/>
        <end position="204"/>
    </location>
</feature>
<name>A0AAV9NKQ0_9EURO</name>
<evidence type="ECO:0008006" key="4">
    <source>
        <dbReference type="Google" id="ProtNLM"/>
    </source>
</evidence>
<reference evidence="2 3" key="1">
    <citation type="submission" date="2023-08" db="EMBL/GenBank/DDBJ databases">
        <title>Black Yeasts Isolated from many extreme environments.</title>
        <authorList>
            <person name="Coleine C."/>
            <person name="Stajich J.E."/>
            <person name="Selbmann L."/>
        </authorList>
    </citation>
    <scope>NUCLEOTIDE SEQUENCE [LARGE SCALE GENOMIC DNA]</scope>
    <source>
        <strain evidence="2 3">CCFEE 5792</strain>
    </source>
</reference>
<evidence type="ECO:0000256" key="1">
    <source>
        <dbReference type="SAM" id="MobiDB-lite"/>
    </source>
</evidence>
<dbReference type="EMBL" id="JAVRRD010000004">
    <property type="protein sequence ID" value="KAK5059847.1"/>
    <property type="molecule type" value="Genomic_DNA"/>
</dbReference>
<comment type="caution">
    <text evidence="2">The sequence shown here is derived from an EMBL/GenBank/DDBJ whole genome shotgun (WGS) entry which is preliminary data.</text>
</comment>
<protein>
    <recommendedName>
        <fullName evidence="4">Exosome complex protein</fullName>
    </recommendedName>
</protein>